<proteinExistence type="predicted"/>
<dbReference type="Proteomes" id="UP000675882">
    <property type="component" value="Unassembled WGS sequence"/>
</dbReference>
<gene>
    <name evidence="1" type="ORF">NTGZN8_300074</name>
</gene>
<dbReference type="EMBL" id="CAJNBL010000024">
    <property type="protein sequence ID" value="CAE6720610.1"/>
    <property type="molecule type" value="Genomic_DNA"/>
</dbReference>
<comment type="caution">
    <text evidence="1">The sequence shown here is derived from an EMBL/GenBank/DDBJ whole genome shotgun (WGS) entry which is preliminary data.</text>
</comment>
<evidence type="ECO:0000313" key="2">
    <source>
        <dbReference type="Proteomes" id="UP000675882"/>
    </source>
</evidence>
<name>A0A916FAK9_9PROT</name>
<protein>
    <submittedName>
        <fullName evidence="1">Uncharacterized protein</fullName>
    </submittedName>
</protein>
<dbReference type="AlphaFoldDB" id="A0A916FAK9"/>
<organism evidence="1 2">
    <name type="scientific">Candidatus Nitrotoga fabula</name>
    <dbReference type="NCBI Taxonomy" id="2182327"/>
    <lineage>
        <taxon>Bacteria</taxon>
        <taxon>Pseudomonadati</taxon>
        <taxon>Pseudomonadota</taxon>
        <taxon>Betaproteobacteria</taxon>
        <taxon>Nitrosomonadales</taxon>
        <taxon>Gallionellaceae</taxon>
        <taxon>Candidatus Nitrotoga</taxon>
    </lineage>
</organism>
<reference evidence="1" key="1">
    <citation type="submission" date="2021-02" db="EMBL/GenBank/DDBJ databases">
        <authorList>
            <person name="Han P."/>
        </authorList>
    </citation>
    <scope>NUCLEOTIDE SEQUENCE</scope>
    <source>
        <strain evidence="1">Candidatus Nitrotoga sp. ZN8</strain>
    </source>
</reference>
<sequence>MSLEFKIQLAVSFRVNVGRKNPGMFQVRVMMFMPELVVNGPTGHAFLVWRVAF</sequence>
<keyword evidence="2" id="KW-1185">Reference proteome</keyword>
<evidence type="ECO:0000313" key="1">
    <source>
        <dbReference type="EMBL" id="CAE6720610.1"/>
    </source>
</evidence>
<accession>A0A916FAK9</accession>